<keyword evidence="2" id="KW-0614">Plasmid</keyword>
<evidence type="ECO:0000259" key="1">
    <source>
        <dbReference type="SMART" id="SM00849"/>
    </source>
</evidence>
<dbReference type="SUPFAM" id="SSF56281">
    <property type="entry name" value="Metallo-hydrolase/oxidoreductase"/>
    <property type="match status" value="1"/>
</dbReference>
<protein>
    <submittedName>
        <fullName evidence="2">MBL fold metallo-hydrolase</fullName>
    </submittedName>
</protein>
<gene>
    <name evidence="2" type="ORF">PZN02_006115</name>
</gene>
<dbReference type="Pfam" id="PF00753">
    <property type="entry name" value="Lactamase_B"/>
    <property type="match status" value="1"/>
</dbReference>
<dbReference type="SMART" id="SM00849">
    <property type="entry name" value="Lactamase_B"/>
    <property type="match status" value="1"/>
</dbReference>
<feature type="domain" description="Metallo-beta-lactamase" evidence="1">
    <location>
        <begin position="23"/>
        <end position="182"/>
    </location>
</feature>
<reference evidence="2 3" key="1">
    <citation type="submission" date="2023-03" db="EMBL/GenBank/DDBJ databases">
        <authorList>
            <person name="Kaur S."/>
            <person name="Espinosa-Saiz D."/>
            <person name="Velazquez E."/>
            <person name="Menendez E."/>
            <person name="diCenzo G.C."/>
        </authorList>
    </citation>
    <scope>NUCLEOTIDE SEQUENCE [LARGE SCALE GENOMIC DNA]</scope>
    <source>
        <strain evidence="2 3">LMG 24692</strain>
        <plasmid evidence="2 3">unnamed</plasmid>
    </source>
</reference>
<accession>A0ABY8DLM1</accession>
<dbReference type="InterPro" id="IPR036866">
    <property type="entry name" value="RibonucZ/Hydroxyglut_hydro"/>
</dbReference>
<organism evidence="2 3">
    <name type="scientific">Sinorhizobium garamanticum</name>
    <dbReference type="NCBI Taxonomy" id="680247"/>
    <lineage>
        <taxon>Bacteria</taxon>
        <taxon>Pseudomonadati</taxon>
        <taxon>Pseudomonadota</taxon>
        <taxon>Alphaproteobacteria</taxon>
        <taxon>Hyphomicrobiales</taxon>
        <taxon>Rhizobiaceae</taxon>
        <taxon>Sinorhizobium/Ensifer group</taxon>
        <taxon>Sinorhizobium</taxon>
    </lineage>
</organism>
<geneLocation type="plasmid" evidence="2 3">
    <name>unnamed</name>
</geneLocation>
<dbReference type="InterPro" id="IPR001279">
    <property type="entry name" value="Metallo-B-lactamas"/>
</dbReference>
<dbReference type="Proteomes" id="UP001229355">
    <property type="component" value="Plasmid unnamed"/>
</dbReference>
<name>A0ABY8DLM1_9HYPH</name>
<proteinExistence type="predicted"/>
<dbReference type="PANTHER" id="PTHR42773:SF1">
    <property type="entry name" value="METALLO-BETA-LACTAMASE FAMILY PROTEIN"/>
    <property type="match status" value="1"/>
</dbReference>
<evidence type="ECO:0000313" key="3">
    <source>
        <dbReference type="Proteomes" id="UP001229355"/>
    </source>
</evidence>
<sequence>MEIVVPGLYASAPEPLSFAPETTIRAFLLQRATGNLLIYNVGTLAADHESVRRLGGISRCYLNHWHEAGMGCNAIAETFGAPLVSHELERHHVSKKCRVDETFSDRHIVDRDFEVIPTPGHTEGATAYLWDNGKHRFLFTGDTVYLDDGNWRAAVLESSDRDAYIATLESIKQLEFDVLVPWAASIDQPYITHTNSQDTRTRIDAILERVRSGSDH</sequence>
<dbReference type="RefSeq" id="WP_280663745.1">
    <property type="nucleotide sequence ID" value="NZ_CP120375.1"/>
</dbReference>
<dbReference type="PANTHER" id="PTHR42773">
    <property type="entry name" value="METALLO-BETA-LACTAMASE-RELATED"/>
    <property type="match status" value="1"/>
</dbReference>
<dbReference type="EMBL" id="CP120375">
    <property type="protein sequence ID" value="WEX91790.1"/>
    <property type="molecule type" value="Genomic_DNA"/>
</dbReference>
<evidence type="ECO:0000313" key="2">
    <source>
        <dbReference type="EMBL" id="WEX91790.1"/>
    </source>
</evidence>
<keyword evidence="3" id="KW-1185">Reference proteome</keyword>
<dbReference type="Gene3D" id="3.60.15.10">
    <property type="entry name" value="Ribonuclease Z/Hydroxyacylglutathione hydrolase-like"/>
    <property type="match status" value="1"/>
</dbReference>